<dbReference type="EMBL" id="SIPS01000003">
    <property type="protein sequence ID" value="TAW19425.1"/>
    <property type="molecule type" value="Genomic_DNA"/>
</dbReference>
<sequence>MVIADPVKESIAPDNFQIATTAPRVFQTRKGRCSTLNDCIIPEIDSDFGNYAVRPFIVIFSKMISTVRSTHGWCI</sequence>
<dbReference type="AlphaFoldDB" id="A0ABD7PHC5"/>
<comment type="caution">
    <text evidence="1">The sequence shown here is derived from an EMBL/GenBank/DDBJ whole genome shotgun (WGS) entry which is preliminary data.</text>
</comment>
<organism evidence="1 2">
    <name type="scientific">Rhizobium leguminosarum</name>
    <dbReference type="NCBI Taxonomy" id="384"/>
    <lineage>
        <taxon>Bacteria</taxon>
        <taxon>Pseudomonadati</taxon>
        <taxon>Pseudomonadota</taxon>
        <taxon>Alphaproteobacteria</taxon>
        <taxon>Hyphomicrobiales</taxon>
        <taxon>Rhizobiaceae</taxon>
        <taxon>Rhizobium/Agrobacterium group</taxon>
        <taxon>Rhizobium</taxon>
    </lineage>
</organism>
<gene>
    <name evidence="1" type="ORF">ELI19_29935</name>
</gene>
<dbReference type="Proteomes" id="UP000292036">
    <property type="component" value="Unassembled WGS sequence"/>
</dbReference>
<geneLocation type="plasmid" evidence="1">
    <name>pSM151B_Rh02</name>
</geneLocation>
<reference evidence="1 2" key="1">
    <citation type="submission" date="2019-02" db="EMBL/GenBank/DDBJ databases">
        <title>The genomic architecture of introgression among sibling species of bacteria.</title>
        <authorList>
            <person name="Cavassim M.I.A."/>
            <person name="Moeskjaer S."/>
            <person name="Moslemi C."/>
            <person name="Fields B."/>
            <person name="Bachmann A."/>
            <person name="Vilhjalmsson B."/>
            <person name="Schierup M.H."/>
            <person name="Young J.P.W."/>
            <person name="Andersen S.U."/>
        </authorList>
    </citation>
    <scope>NUCLEOTIDE SEQUENCE [LARGE SCALE GENOMIC DNA]</scope>
    <source>
        <strain evidence="1 2">SM151B</strain>
        <plasmid evidence="1">pSM151B_Rh02</plasmid>
    </source>
</reference>
<evidence type="ECO:0000313" key="2">
    <source>
        <dbReference type="Proteomes" id="UP000292036"/>
    </source>
</evidence>
<protein>
    <submittedName>
        <fullName evidence="1">Uncharacterized protein</fullName>
    </submittedName>
</protein>
<evidence type="ECO:0000313" key="1">
    <source>
        <dbReference type="EMBL" id="TAW19425.1"/>
    </source>
</evidence>
<name>A0ABD7PHC5_RHILE</name>
<accession>A0ABD7PHC5</accession>
<keyword evidence="1" id="KW-0614">Plasmid</keyword>
<proteinExistence type="predicted"/>